<name>A0A1H7PL94_9GAMM</name>
<dbReference type="InterPro" id="IPR011006">
    <property type="entry name" value="CheY-like_superfamily"/>
</dbReference>
<evidence type="ECO:0000256" key="1">
    <source>
        <dbReference type="ARBA" id="ARBA00022801"/>
    </source>
</evidence>
<dbReference type="InterPro" id="IPR052016">
    <property type="entry name" value="Bact_Sigma-Reg"/>
</dbReference>
<keyword evidence="6" id="KW-0418">Kinase</keyword>
<dbReference type="GO" id="GO:0000160">
    <property type="term" value="P:phosphorelay signal transduction system"/>
    <property type="evidence" value="ECO:0007669"/>
    <property type="project" value="InterPro"/>
</dbReference>
<dbReference type="Gene3D" id="3.40.50.2300">
    <property type="match status" value="1"/>
</dbReference>
<organism evidence="6 7">
    <name type="scientific">Ectothiorhodospira marina</name>
    <dbReference type="NCBI Taxonomy" id="1396821"/>
    <lineage>
        <taxon>Bacteria</taxon>
        <taxon>Pseudomonadati</taxon>
        <taxon>Pseudomonadota</taxon>
        <taxon>Gammaproteobacteria</taxon>
        <taxon>Chromatiales</taxon>
        <taxon>Ectothiorhodospiraceae</taxon>
        <taxon>Ectothiorhodospira</taxon>
    </lineage>
</organism>
<dbReference type="PROSITE" id="PS50110">
    <property type="entry name" value="RESPONSE_REGULATORY"/>
    <property type="match status" value="1"/>
</dbReference>
<dbReference type="Pfam" id="PF00072">
    <property type="entry name" value="Response_reg"/>
    <property type="match status" value="1"/>
</dbReference>
<dbReference type="SMART" id="SM00448">
    <property type="entry name" value="REC"/>
    <property type="match status" value="1"/>
</dbReference>
<dbReference type="EMBL" id="FOAA01000014">
    <property type="protein sequence ID" value="SEL36581.1"/>
    <property type="molecule type" value="Genomic_DNA"/>
</dbReference>
<keyword evidence="2" id="KW-0597">Phosphoprotein</keyword>
<proteinExistence type="predicted"/>
<gene>
    <name evidence="6" type="ORF">SAMN05444515_11467</name>
</gene>
<dbReference type="Gene3D" id="3.30.565.10">
    <property type="entry name" value="Histidine kinase-like ATPase, C-terminal domain"/>
    <property type="match status" value="1"/>
</dbReference>
<keyword evidence="1" id="KW-0378">Hydrolase</keyword>
<feature type="domain" description="Response regulatory" evidence="5">
    <location>
        <begin position="27"/>
        <end position="143"/>
    </location>
</feature>
<dbReference type="STRING" id="1396821.SAMN05444515_11467"/>
<dbReference type="InterPro" id="IPR003594">
    <property type="entry name" value="HATPase_dom"/>
</dbReference>
<keyword evidence="3" id="KW-0175">Coiled coil</keyword>
<evidence type="ECO:0000256" key="2">
    <source>
        <dbReference type="PROSITE-ProRule" id="PRU00169"/>
    </source>
</evidence>
<dbReference type="AlphaFoldDB" id="A0A1H7PL94"/>
<feature type="coiled-coil region" evidence="3">
    <location>
        <begin position="145"/>
        <end position="176"/>
    </location>
</feature>
<sequence length="579" mass="64605">MSPDAPPRSSPGPENPASAIPVDCRGLALVVDDEPTNRRLLARMLKKEGFETLEAESGSRAIELFEQSPPDIVFMDVMMPGMDGFEATRRIKAMAGFDFVPVIFLTALHDEKSLVQCTESGGDDFLTKPFNFSILKARITAMERVRDLQRIIAGKNRELENLLEQDRQEQKLAERVFNRAVNDRNVRTEQFGLVQRPATTFNGDLVLTQDLPDGGVRILLGDFTGHGLAAAIGALPVAETFRTMTRKGVDDEQVLDEINRKLYRVLPPERFMAACLISLPGSGREIRWWNGGMPSAWLRNREGFQELASHALPLGILPELSDRETPRRVAVRRDDRLLMMSDGLLEARNPEGQMFIDHGFSEVLNAWSHGEAVLPGLLRALEKHCADQQPEDDIAILEAPLDPELFSRPPVSRESHPQGGWNWSLTLEDERLGDLPSLESALRPLGLLDGLEEDAGPLETIVNELYSNALEHGVLQLSSRMKADPEGFCSYYLERGRRLAEGCQGRVDVSVTYEPDRTCGVFRVRISDSGPGFDASQWEKTSLDTTRPWGRGIALVRDLCETVVFDESGSRVEAVYRCR</sequence>
<accession>A0A1H7PL94</accession>
<feature type="modified residue" description="4-aspartylphosphate" evidence="2">
    <location>
        <position position="76"/>
    </location>
</feature>
<evidence type="ECO:0000313" key="6">
    <source>
        <dbReference type="EMBL" id="SEL36581.1"/>
    </source>
</evidence>
<dbReference type="SMART" id="SM00331">
    <property type="entry name" value="PP2C_SIG"/>
    <property type="match status" value="1"/>
</dbReference>
<evidence type="ECO:0000256" key="3">
    <source>
        <dbReference type="SAM" id="Coils"/>
    </source>
</evidence>
<dbReference type="InterPro" id="IPR036457">
    <property type="entry name" value="PPM-type-like_dom_sf"/>
</dbReference>
<dbReference type="Proteomes" id="UP000199256">
    <property type="component" value="Unassembled WGS sequence"/>
</dbReference>
<dbReference type="SUPFAM" id="SSF55874">
    <property type="entry name" value="ATPase domain of HSP90 chaperone/DNA topoisomerase II/histidine kinase"/>
    <property type="match status" value="1"/>
</dbReference>
<dbReference type="CDD" id="cd16936">
    <property type="entry name" value="HATPase_RsbW-like"/>
    <property type="match status" value="1"/>
</dbReference>
<dbReference type="InterPro" id="IPR036890">
    <property type="entry name" value="HATPase_C_sf"/>
</dbReference>
<evidence type="ECO:0000259" key="5">
    <source>
        <dbReference type="PROSITE" id="PS50110"/>
    </source>
</evidence>
<feature type="region of interest" description="Disordered" evidence="4">
    <location>
        <begin position="1"/>
        <end position="20"/>
    </location>
</feature>
<dbReference type="GO" id="GO:0016791">
    <property type="term" value="F:phosphatase activity"/>
    <property type="evidence" value="ECO:0007669"/>
    <property type="project" value="TreeGrafter"/>
</dbReference>
<dbReference type="InterPro" id="IPR001789">
    <property type="entry name" value="Sig_transdc_resp-reg_receiver"/>
</dbReference>
<keyword evidence="6" id="KW-0808">Transferase</keyword>
<feature type="compositionally biased region" description="Pro residues" evidence="4">
    <location>
        <begin position="1"/>
        <end position="14"/>
    </location>
</feature>
<dbReference type="SUPFAM" id="SSF52172">
    <property type="entry name" value="CheY-like"/>
    <property type="match status" value="1"/>
</dbReference>
<dbReference type="OrthoDB" id="9811749at2"/>
<dbReference type="Gene3D" id="3.60.40.10">
    <property type="entry name" value="PPM-type phosphatase domain"/>
    <property type="match status" value="1"/>
</dbReference>
<dbReference type="Pfam" id="PF07228">
    <property type="entry name" value="SpoIIE"/>
    <property type="match status" value="1"/>
</dbReference>
<keyword evidence="7" id="KW-1185">Reference proteome</keyword>
<dbReference type="GO" id="GO:0016301">
    <property type="term" value="F:kinase activity"/>
    <property type="evidence" value="ECO:0007669"/>
    <property type="project" value="UniProtKB-KW"/>
</dbReference>
<evidence type="ECO:0000256" key="4">
    <source>
        <dbReference type="SAM" id="MobiDB-lite"/>
    </source>
</evidence>
<protein>
    <submittedName>
        <fullName evidence="6">Histidine kinase-like ATPase domain-containing protein</fullName>
    </submittedName>
</protein>
<evidence type="ECO:0000313" key="7">
    <source>
        <dbReference type="Proteomes" id="UP000199256"/>
    </source>
</evidence>
<dbReference type="RefSeq" id="WP_090254693.1">
    <property type="nucleotide sequence ID" value="NZ_FOAA01000014.1"/>
</dbReference>
<reference evidence="7" key="1">
    <citation type="submission" date="2016-10" db="EMBL/GenBank/DDBJ databases">
        <authorList>
            <person name="Varghese N."/>
            <person name="Submissions S."/>
        </authorList>
    </citation>
    <scope>NUCLEOTIDE SEQUENCE [LARGE SCALE GENOMIC DNA]</scope>
    <source>
        <strain evidence="7">DSM 241</strain>
    </source>
</reference>
<dbReference type="PANTHER" id="PTHR43156">
    <property type="entry name" value="STAGE II SPORULATION PROTEIN E-RELATED"/>
    <property type="match status" value="1"/>
</dbReference>
<dbReference type="PANTHER" id="PTHR43156:SF2">
    <property type="entry name" value="STAGE II SPORULATION PROTEIN E"/>
    <property type="match status" value="1"/>
</dbReference>
<dbReference type="InterPro" id="IPR001932">
    <property type="entry name" value="PPM-type_phosphatase-like_dom"/>
</dbReference>
<dbReference type="Pfam" id="PF13581">
    <property type="entry name" value="HATPase_c_2"/>
    <property type="match status" value="1"/>
</dbReference>